<evidence type="ECO:0000259" key="1">
    <source>
        <dbReference type="Pfam" id="PF07727"/>
    </source>
</evidence>
<feature type="domain" description="Retroviral polymerase SH3-like" evidence="2">
    <location>
        <begin position="119"/>
        <end position="164"/>
    </location>
</feature>
<proteinExistence type="predicted"/>
<feature type="domain" description="Reverse transcriptase Ty1/copia-type" evidence="1">
    <location>
        <begin position="268"/>
        <end position="345"/>
    </location>
</feature>
<name>A0A699GS69_TANCI</name>
<organism evidence="3">
    <name type="scientific">Tanacetum cinerariifolium</name>
    <name type="common">Dalmatian daisy</name>
    <name type="synonym">Chrysanthemum cinerariifolium</name>
    <dbReference type="NCBI Taxonomy" id="118510"/>
    <lineage>
        <taxon>Eukaryota</taxon>
        <taxon>Viridiplantae</taxon>
        <taxon>Streptophyta</taxon>
        <taxon>Embryophyta</taxon>
        <taxon>Tracheophyta</taxon>
        <taxon>Spermatophyta</taxon>
        <taxon>Magnoliopsida</taxon>
        <taxon>eudicotyledons</taxon>
        <taxon>Gunneridae</taxon>
        <taxon>Pentapetalae</taxon>
        <taxon>asterids</taxon>
        <taxon>campanulids</taxon>
        <taxon>Asterales</taxon>
        <taxon>Asteraceae</taxon>
        <taxon>Asteroideae</taxon>
        <taxon>Anthemideae</taxon>
        <taxon>Anthemidinae</taxon>
        <taxon>Tanacetum</taxon>
    </lineage>
</organism>
<dbReference type="Pfam" id="PF07727">
    <property type="entry name" value="RVT_2"/>
    <property type="match status" value="1"/>
</dbReference>
<sequence>MPHGHTWLTRGSTWHTTRKPDLTVDRRSTTVDWWLTCSPAVVNSGAPPLTVVLTRGRVNDWVRGTIHSLQVQVAARQRFSTRKMENFNKVRVKELRSDNGTEFRNYKLEEFYDEKRPLGKVNEKPDDGFFFGYSPMAKAFRVFNIRRQEIKETVHVTFSKDDEAISKSSIDDDSPILQDSVSSEDPYKFTVVDDHPALNIHLSSAPQDRCSREKHIELVNVIGEPLAGIITKSKARDSKASSAHECLYVNFVLKIEPKKLIAALEEEGWIWKNKMDEEGVVTKNKARLVAQGYNQHERIDYEETFAHVARLEEIRSFLAYAAYMGFVVYQMDVKSAFLNGKISEEQGEKNRMPNDIVESANEDIRCRILNLPHRLYKSEILTLVGEGDQKRRRDDNDDMHGDVKKDRRPVKWMNFNIYIDHDFCPHAQSEAS</sequence>
<dbReference type="EMBL" id="BKCJ010048606">
    <property type="protein sequence ID" value="GEW19312.1"/>
    <property type="molecule type" value="Genomic_DNA"/>
</dbReference>
<dbReference type="AlphaFoldDB" id="A0A699GS69"/>
<evidence type="ECO:0000313" key="3">
    <source>
        <dbReference type="EMBL" id="GEW19312.1"/>
    </source>
</evidence>
<accession>A0A699GS69</accession>
<reference evidence="3" key="1">
    <citation type="journal article" date="2019" name="Sci. Rep.">
        <title>Draft genome of Tanacetum cinerariifolium, the natural source of mosquito coil.</title>
        <authorList>
            <person name="Yamashiro T."/>
            <person name="Shiraishi A."/>
            <person name="Satake H."/>
            <person name="Nakayama K."/>
        </authorList>
    </citation>
    <scope>NUCLEOTIDE SEQUENCE</scope>
</reference>
<protein>
    <submittedName>
        <fullName evidence="3">Uncharacterized protein</fullName>
    </submittedName>
</protein>
<gene>
    <name evidence="3" type="ORF">Tci_191288</name>
</gene>
<dbReference type="InterPro" id="IPR013103">
    <property type="entry name" value="RVT_2"/>
</dbReference>
<comment type="caution">
    <text evidence="3">The sequence shown here is derived from an EMBL/GenBank/DDBJ whole genome shotgun (WGS) entry which is preliminary data.</text>
</comment>
<dbReference type="InterPro" id="IPR057670">
    <property type="entry name" value="SH3_retrovirus"/>
</dbReference>
<evidence type="ECO:0000259" key="2">
    <source>
        <dbReference type="Pfam" id="PF25597"/>
    </source>
</evidence>
<dbReference type="Pfam" id="PF25597">
    <property type="entry name" value="SH3_retrovirus"/>
    <property type="match status" value="1"/>
</dbReference>